<dbReference type="InterPro" id="IPR014044">
    <property type="entry name" value="CAP_dom"/>
</dbReference>
<evidence type="ECO:0000259" key="3">
    <source>
        <dbReference type="Pfam" id="PF00188"/>
    </source>
</evidence>
<comment type="caution">
    <text evidence="4">The sequence shown here is derived from an EMBL/GenBank/DDBJ whole genome shotgun (WGS) entry which is preliminary data.</text>
</comment>
<evidence type="ECO:0000256" key="1">
    <source>
        <dbReference type="SAM" id="MobiDB-lite"/>
    </source>
</evidence>
<accession>A0A841I219</accession>
<name>A0A841I219_9DEIO</name>
<feature type="region of interest" description="Disordered" evidence="1">
    <location>
        <begin position="24"/>
        <end position="50"/>
    </location>
</feature>
<dbReference type="SUPFAM" id="SSF55797">
    <property type="entry name" value="PR-1-like"/>
    <property type="match status" value="1"/>
</dbReference>
<protein>
    <submittedName>
        <fullName evidence="4">Uncharacterized protein YkwD</fullName>
    </submittedName>
</protein>
<dbReference type="Pfam" id="PF00188">
    <property type="entry name" value="CAP"/>
    <property type="match status" value="1"/>
</dbReference>
<dbReference type="PANTHER" id="PTHR31157:SF1">
    <property type="entry name" value="SCP DOMAIN-CONTAINING PROTEIN"/>
    <property type="match status" value="1"/>
</dbReference>
<dbReference type="CDD" id="cd05379">
    <property type="entry name" value="CAP_bacterial"/>
    <property type="match status" value="1"/>
</dbReference>
<dbReference type="RefSeq" id="WP_183987783.1">
    <property type="nucleotide sequence ID" value="NZ_JACHHG010000009.1"/>
</dbReference>
<dbReference type="PROSITE" id="PS51257">
    <property type="entry name" value="PROKAR_LIPOPROTEIN"/>
    <property type="match status" value="1"/>
</dbReference>
<evidence type="ECO:0000256" key="2">
    <source>
        <dbReference type="SAM" id="SignalP"/>
    </source>
</evidence>
<feature type="chain" id="PRO_5032985732" evidence="2">
    <location>
        <begin position="24"/>
        <end position="188"/>
    </location>
</feature>
<keyword evidence="5" id="KW-1185">Reference proteome</keyword>
<dbReference type="AlphaFoldDB" id="A0A841I219"/>
<evidence type="ECO:0000313" key="4">
    <source>
        <dbReference type="EMBL" id="MBB6099024.1"/>
    </source>
</evidence>
<dbReference type="Proteomes" id="UP000569951">
    <property type="component" value="Unassembled WGS sequence"/>
</dbReference>
<sequence length="188" mass="20783">MRWTFPALLALTLAACDLLPQNAGDNPFPSSTGTAPERSAPPTDKEASEYERQVFELTNQARAQARTCGDEHFPAAPPLEWNATLARAAAAHARDMAEKGYFAHESPDGKTPFDRIRTAGYRFMSAGENLAAGTRTPQQTVQGWLRSPGHCAVLMNRTLRELGVAYLRAPRSEYRTYWVQNFGSRSPL</sequence>
<feature type="domain" description="SCP" evidence="3">
    <location>
        <begin position="75"/>
        <end position="182"/>
    </location>
</feature>
<dbReference type="InterPro" id="IPR035940">
    <property type="entry name" value="CAP_sf"/>
</dbReference>
<dbReference type="PANTHER" id="PTHR31157">
    <property type="entry name" value="SCP DOMAIN-CONTAINING PROTEIN"/>
    <property type="match status" value="1"/>
</dbReference>
<keyword evidence="2" id="KW-0732">Signal</keyword>
<proteinExistence type="predicted"/>
<organism evidence="4 5">
    <name type="scientific">Deinobacterium chartae</name>
    <dbReference type="NCBI Taxonomy" id="521158"/>
    <lineage>
        <taxon>Bacteria</taxon>
        <taxon>Thermotogati</taxon>
        <taxon>Deinococcota</taxon>
        <taxon>Deinococci</taxon>
        <taxon>Deinococcales</taxon>
        <taxon>Deinococcaceae</taxon>
        <taxon>Deinobacterium</taxon>
    </lineage>
</organism>
<feature type="signal peptide" evidence="2">
    <location>
        <begin position="1"/>
        <end position="23"/>
    </location>
</feature>
<dbReference type="Gene3D" id="3.40.33.10">
    <property type="entry name" value="CAP"/>
    <property type="match status" value="1"/>
</dbReference>
<gene>
    <name evidence="4" type="ORF">HNR42_002460</name>
</gene>
<dbReference type="EMBL" id="JACHHG010000009">
    <property type="protein sequence ID" value="MBB6099024.1"/>
    <property type="molecule type" value="Genomic_DNA"/>
</dbReference>
<reference evidence="4 5" key="1">
    <citation type="submission" date="2020-08" db="EMBL/GenBank/DDBJ databases">
        <title>Genomic Encyclopedia of Type Strains, Phase IV (KMG-IV): sequencing the most valuable type-strain genomes for metagenomic binning, comparative biology and taxonomic classification.</title>
        <authorList>
            <person name="Goeker M."/>
        </authorList>
    </citation>
    <scope>NUCLEOTIDE SEQUENCE [LARGE SCALE GENOMIC DNA]</scope>
    <source>
        <strain evidence="4 5">DSM 21458</strain>
    </source>
</reference>
<evidence type="ECO:0000313" key="5">
    <source>
        <dbReference type="Proteomes" id="UP000569951"/>
    </source>
</evidence>